<dbReference type="SMART" id="SM00116">
    <property type="entry name" value="CBS"/>
    <property type="match status" value="2"/>
</dbReference>
<dbReference type="RefSeq" id="WP_169365178.1">
    <property type="nucleotide sequence ID" value="NZ_JAAVJL010000002.1"/>
</dbReference>
<accession>A0ABX1LVS2</accession>
<evidence type="ECO:0000313" key="5">
    <source>
        <dbReference type="Proteomes" id="UP000738376"/>
    </source>
</evidence>
<feature type="domain" description="CBS" evidence="3">
    <location>
        <begin position="75"/>
        <end position="130"/>
    </location>
</feature>
<feature type="domain" description="CBS" evidence="3">
    <location>
        <begin position="8"/>
        <end position="66"/>
    </location>
</feature>
<dbReference type="Proteomes" id="UP000738376">
    <property type="component" value="Unassembled WGS sequence"/>
</dbReference>
<dbReference type="EMBL" id="JAAVJL010000002">
    <property type="protein sequence ID" value="NMF60244.1"/>
    <property type="molecule type" value="Genomic_DNA"/>
</dbReference>
<reference evidence="4 5" key="1">
    <citation type="submission" date="2020-03" db="EMBL/GenBank/DDBJ databases">
        <title>Draft Genome Sequence of 2-Methylisoborneol Producing Pseudanabaena yagii Strain GIHE-NHR1 Isolated from North Han River in South Korea.</title>
        <authorList>
            <person name="Jeong J."/>
        </authorList>
    </citation>
    <scope>NUCLEOTIDE SEQUENCE [LARGE SCALE GENOMIC DNA]</scope>
    <source>
        <strain evidence="4 5">GIHE-NHR1</strain>
    </source>
</reference>
<dbReference type="PANTHER" id="PTHR43080:SF2">
    <property type="entry name" value="CBS DOMAIN-CONTAINING PROTEIN"/>
    <property type="match status" value="1"/>
</dbReference>
<evidence type="ECO:0000313" key="4">
    <source>
        <dbReference type="EMBL" id="NMF60244.1"/>
    </source>
</evidence>
<dbReference type="InterPro" id="IPR051257">
    <property type="entry name" value="Diverse_CBS-Domain"/>
</dbReference>
<evidence type="ECO:0000256" key="1">
    <source>
        <dbReference type="ARBA" id="ARBA00023122"/>
    </source>
</evidence>
<proteinExistence type="predicted"/>
<keyword evidence="1 2" id="KW-0129">CBS domain</keyword>
<dbReference type="Pfam" id="PF02672">
    <property type="entry name" value="CP12"/>
    <property type="match status" value="1"/>
</dbReference>
<dbReference type="SMART" id="SM01093">
    <property type="entry name" value="CP12"/>
    <property type="match status" value="1"/>
</dbReference>
<protein>
    <submittedName>
        <fullName evidence="4">CBS domain-containing protein</fullName>
    </submittedName>
</protein>
<dbReference type="InterPro" id="IPR046342">
    <property type="entry name" value="CBS_dom_sf"/>
</dbReference>
<evidence type="ECO:0000259" key="3">
    <source>
        <dbReference type="PROSITE" id="PS51371"/>
    </source>
</evidence>
<organism evidence="4 5">
    <name type="scientific">Pseudanabaena yagii GIHE-NHR1</name>
    <dbReference type="NCBI Taxonomy" id="2722753"/>
    <lineage>
        <taxon>Bacteria</taxon>
        <taxon>Bacillati</taxon>
        <taxon>Cyanobacteriota</taxon>
        <taxon>Cyanophyceae</taxon>
        <taxon>Pseudanabaenales</taxon>
        <taxon>Pseudanabaenaceae</taxon>
        <taxon>Pseudanabaena</taxon>
        <taxon>Pseudanabaena yagii</taxon>
    </lineage>
</organism>
<keyword evidence="5" id="KW-1185">Reference proteome</keyword>
<dbReference type="InterPro" id="IPR000644">
    <property type="entry name" value="CBS_dom"/>
</dbReference>
<dbReference type="Gene3D" id="3.10.580.10">
    <property type="entry name" value="CBS-domain"/>
    <property type="match status" value="1"/>
</dbReference>
<dbReference type="PROSITE" id="PS51371">
    <property type="entry name" value="CBS"/>
    <property type="match status" value="2"/>
</dbReference>
<sequence length="213" mass="23255">MLKAFDIMSQDVAIVRGSATVAEAIKLMRLKEVRTLIVDIRSTDDAYGIVTQTDIVYKVVAYGKDPAAMRVYEIMTKPCISVNPDLGVEYVARLFANTGIHVAPVIREGILGIISLSDILNKGDFLEKPKVVVARNELSRAIAEAKSLCAGVGITSKECAAAWALVEDIEAEMIYQSGMDVPEKTAFQLYCDENPKIFQVLGTGQLVTNRVAR</sequence>
<dbReference type="Pfam" id="PF00571">
    <property type="entry name" value="CBS"/>
    <property type="match status" value="2"/>
</dbReference>
<dbReference type="SUPFAM" id="SSF54631">
    <property type="entry name" value="CBS-domain pair"/>
    <property type="match status" value="1"/>
</dbReference>
<dbReference type="InterPro" id="IPR003823">
    <property type="entry name" value="CP12_dom"/>
</dbReference>
<name>A0ABX1LVS2_9CYAN</name>
<gene>
    <name evidence="4" type="ORF">HC246_19980</name>
</gene>
<evidence type="ECO:0000256" key="2">
    <source>
        <dbReference type="PROSITE-ProRule" id="PRU00703"/>
    </source>
</evidence>
<dbReference type="PANTHER" id="PTHR43080">
    <property type="entry name" value="CBS DOMAIN-CONTAINING PROTEIN CBSX3, MITOCHONDRIAL"/>
    <property type="match status" value="1"/>
</dbReference>
<comment type="caution">
    <text evidence="4">The sequence shown here is derived from an EMBL/GenBank/DDBJ whole genome shotgun (WGS) entry which is preliminary data.</text>
</comment>